<gene>
    <name evidence="6" type="ORF">BXY53_1169</name>
</gene>
<dbReference type="FunFam" id="2.40.30.170:FF:000010">
    <property type="entry name" value="Efflux RND transporter periplasmic adaptor subunit"/>
    <property type="match status" value="1"/>
</dbReference>
<dbReference type="InterPro" id="IPR051909">
    <property type="entry name" value="MFP_Cation_Efflux"/>
</dbReference>
<dbReference type="PANTHER" id="PTHR30097">
    <property type="entry name" value="CATION EFFLUX SYSTEM PROTEIN CUSB"/>
    <property type="match status" value="1"/>
</dbReference>
<dbReference type="Pfam" id="PF19335">
    <property type="entry name" value="HMBD"/>
    <property type="match status" value="1"/>
</dbReference>
<dbReference type="GO" id="GO:0060003">
    <property type="term" value="P:copper ion export"/>
    <property type="evidence" value="ECO:0007669"/>
    <property type="project" value="TreeGrafter"/>
</dbReference>
<dbReference type="Pfam" id="PF25919">
    <property type="entry name" value="BSH_CusB"/>
    <property type="match status" value="1"/>
</dbReference>
<dbReference type="GO" id="GO:0030288">
    <property type="term" value="C:outer membrane-bounded periplasmic space"/>
    <property type="evidence" value="ECO:0007669"/>
    <property type="project" value="TreeGrafter"/>
</dbReference>
<reference evidence="6 7" key="1">
    <citation type="submission" date="2018-08" db="EMBL/GenBank/DDBJ databases">
        <title>Genomic Encyclopedia of Archaeal and Bacterial Type Strains, Phase II (KMG-II): from individual species to whole genera.</title>
        <authorList>
            <person name="Goeker M."/>
        </authorList>
    </citation>
    <scope>NUCLEOTIDE SEQUENCE [LARGE SCALE GENOMIC DNA]</scope>
    <source>
        <strain evidence="6 7">DSM 5002</strain>
    </source>
</reference>
<dbReference type="RefSeq" id="WP_119060903.1">
    <property type="nucleotide sequence ID" value="NZ_QXDF01000001.1"/>
</dbReference>
<protein>
    <submittedName>
        <fullName evidence="6">Multidrug efflux pump subunit AcrA (Membrane-fusion protein)</fullName>
    </submittedName>
</protein>
<evidence type="ECO:0000313" key="6">
    <source>
        <dbReference type="EMBL" id="RIA56073.1"/>
    </source>
</evidence>
<dbReference type="EMBL" id="QXDF01000001">
    <property type="protein sequence ID" value="RIA56073.1"/>
    <property type="molecule type" value="Genomic_DNA"/>
</dbReference>
<dbReference type="OrthoDB" id="9806939at2"/>
<feature type="domain" description="Heavy metal binding" evidence="3">
    <location>
        <begin position="69"/>
        <end position="95"/>
    </location>
</feature>
<feature type="domain" description="CusB-like beta-barrel" evidence="5">
    <location>
        <begin position="271"/>
        <end position="345"/>
    </location>
</feature>
<dbReference type="Proteomes" id="UP000266273">
    <property type="component" value="Unassembled WGS sequence"/>
</dbReference>
<evidence type="ECO:0000259" key="5">
    <source>
        <dbReference type="Pfam" id="PF25954"/>
    </source>
</evidence>
<dbReference type="PANTHER" id="PTHR30097:SF15">
    <property type="entry name" value="CATION EFFLUX SYSTEM PROTEIN CUSB"/>
    <property type="match status" value="1"/>
</dbReference>
<dbReference type="Gene3D" id="2.40.30.170">
    <property type="match status" value="1"/>
</dbReference>
<evidence type="ECO:0000259" key="3">
    <source>
        <dbReference type="Pfam" id="PF19335"/>
    </source>
</evidence>
<evidence type="ECO:0000259" key="4">
    <source>
        <dbReference type="Pfam" id="PF25919"/>
    </source>
</evidence>
<dbReference type="GO" id="GO:0015679">
    <property type="term" value="P:plasma membrane copper ion transport"/>
    <property type="evidence" value="ECO:0007669"/>
    <property type="project" value="TreeGrafter"/>
</dbReference>
<keyword evidence="7" id="KW-1185">Reference proteome</keyword>
<evidence type="ECO:0000313" key="7">
    <source>
        <dbReference type="Proteomes" id="UP000266273"/>
    </source>
</evidence>
<proteinExistence type="inferred from homology"/>
<keyword evidence="2" id="KW-0813">Transport</keyword>
<accession>A0A397Q546</accession>
<dbReference type="GO" id="GO:0046914">
    <property type="term" value="F:transition metal ion binding"/>
    <property type="evidence" value="ECO:0007669"/>
    <property type="project" value="TreeGrafter"/>
</dbReference>
<sequence length="387" mass="42611">MCTSCRHAVKRHVAPLLLIPALTVSQPMARVVGDAIITSVMDDEKATVVQSPLVPGAYAAEDSQDGAQKWTCPMHPHYIADAFGTCPICGMDLVKLDTGDSDLEATTATSREVITVAPEVVQSMGVRLSEAEQSQFGRTVRSYGIVTENERLQTDITSRVEGWVTELKTTAVGDEVSAGGLLFKLYAPQLVVSQNDYLRSGSADLRRRGINQLRALGVQEAAIDRMREGKEPMQDVPFFADRNGVVAELNIREGTYVKRGMLLARIQDYASVWLIVGVPEKDLGFIDQNTRATVTFPSLPGREVRAKVDFVYPTIDEKTRTGRVRLVIDNQDGRIRPGSYADVVFEVGTAIRISARSRTGSSSSSWRRFRASQRSLWLGASLRSIRF</sequence>
<dbReference type="InterPro" id="IPR058790">
    <property type="entry name" value="BSH_CusB"/>
</dbReference>
<organism evidence="6 7">
    <name type="scientific">Dichotomicrobium thermohalophilum</name>
    <dbReference type="NCBI Taxonomy" id="933063"/>
    <lineage>
        <taxon>Bacteria</taxon>
        <taxon>Pseudomonadati</taxon>
        <taxon>Pseudomonadota</taxon>
        <taxon>Alphaproteobacteria</taxon>
        <taxon>Hyphomicrobiales</taxon>
        <taxon>Hyphomicrobiaceae</taxon>
        <taxon>Dichotomicrobium</taxon>
    </lineage>
</organism>
<comment type="caution">
    <text evidence="6">The sequence shown here is derived from an EMBL/GenBank/DDBJ whole genome shotgun (WGS) entry which is preliminary data.</text>
</comment>
<evidence type="ECO:0000256" key="1">
    <source>
        <dbReference type="ARBA" id="ARBA00009477"/>
    </source>
</evidence>
<dbReference type="InterPro" id="IPR045800">
    <property type="entry name" value="HMBD"/>
</dbReference>
<dbReference type="AlphaFoldDB" id="A0A397Q546"/>
<dbReference type="SUPFAM" id="SSF111369">
    <property type="entry name" value="HlyD-like secretion proteins"/>
    <property type="match status" value="1"/>
</dbReference>
<evidence type="ECO:0000256" key="2">
    <source>
        <dbReference type="ARBA" id="ARBA00022448"/>
    </source>
</evidence>
<comment type="similarity">
    <text evidence="1">Belongs to the membrane fusion protein (MFP) (TC 8.A.1) family.</text>
</comment>
<name>A0A397Q546_9HYPH</name>
<dbReference type="InterPro" id="IPR058792">
    <property type="entry name" value="Beta-barrel_RND_2"/>
</dbReference>
<feature type="domain" description="CusB-like barrel-sandwich hybrid" evidence="4">
    <location>
        <begin position="156"/>
        <end position="267"/>
    </location>
</feature>
<dbReference type="Pfam" id="PF25954">
    <property type="entry name" value="Beta-barrel_RND_2"/>
    <property type="match status" value="1"/>
</dbReference>